<proteinExistence type="predicted"/>
<dbReference type="Pfam" id="PF00027">
    <property type="entry name" value="cNMP_binding"/>
    <property type="match status" value="1"/>
</dbReference>
<dbReference type="InterPro" id="IPR000595">
    <property type="entry name" value="cNMP-bd_dom"/>
</dbReference>
<dbReference type="InterPro" id="IPR014710">
    <property type="entry name" value="RmlC-like_jellyroll"/>
</dbReference>
<evidence type="ECO:0000313" key="6">
    <source>
        <dbReference type="Proteomes" id="UP000759103"/>
    </source>
</evidence>
<keyword evidence="1" id="KW-0805">Transcription regulation</keyword>
<dbReference type="InterPro" id="IPR036388">
    <property type="entry name" value="WH-like_DNA-bd_sf"/>
</dbReference>
<accession>A0ABS7BN00</accession>
<comment type="caution">
    <text evidence="5">The sequence shown here is derived from an EMBL/GenBank/DDBJ whole genome shotgun (WGS) entry which is preliminary data.</text>
</comment>
<dbReference type="InterPro" id="IPR036390">
    <property type="entry name" value="WH_DNA-bd_sf"/>
</dbReference>
<evidence type="ECO:0000256" key="3">
    <source>
        <dbReference type="ARBA" id="ARBA00023163"/>
    </source>
</evidence>
<reference evidence="5 6" key="1">
    <citation type="submission" date="2021-07" db="EMBL/GenBank/DDBJ databases">
        <title>Sphingomonas sp.</title>
        <authorList>
            <person name="Feng G."/>
            <person name="Li J."/>
            <person name="Pan M."/>
        </authorList>
    </citation>
    <scope>NUCLEOTIDE SEQUENCE [LARGE SCALE GENOMIC DNA]</scope>
    <source>
        <strain evidence="5 6">RRHST34</strain>
    </source>
</reference>
<keyword evidence="2" id="KW-0238">DNA-binding</keyword>
<gene>
    <name evidence="5" type="ORF">KZ820_09610</name>
</gene>
<evidence type="ECO:0000259" key="4">
    <source>
        <dbReference type="PROSITE" id="PS51063"/>
    </source>
</evidence>
<keyword evidence="6" id="KW-1185">Reference proteome</keyword>
<dbReference type="Gene3D" id="1.10.10.10">
    <property type="entry name" value="Winged helix-like DNA-binding domain superfamily/Winged helix DNA-binding domain"/>
    <property type="match status" value="1"/>
</dbReference>
<dbReference type="Gene3D" id="2.60.120.10">
    <property type="entry name" value="Jelly Rolls"/>
    <property type="match status" value="1"/>
</dbReference>
<name>A0ABS7BN00_9SPHN</name>
<keyword evidence="3" id="KW-0804">Transcription</keyword>
<dbReference type="Pfam" id="PF13545">
    <property type="entry name" value="HTH_Crp_2"/>
    <property type="match status" value="1"/>
</dbReference>
<dbReference type="InterPro" id="IPR012318">
    <property type="entry name" value="HTH_CRP"/>
</dbReference>
<dbReference type="SUPFAM" id="SSF46785">
    <property type="entry name" value="Winged helix' DNA-binding domain"/>
    <property type="match status" value="1"/>
</dbReference>
<dbReference type="InterPro" id="IPR018490">
    <property type="entry name" value="cNMP-bd_dom_sf"/>
</dbReference>
<dbReference type="EMBL" id="JAHXZN010000002">
    <property type="protein sequence ID" value="MBW6530988.1"/>
    <property type="molecule type" value="Genomic_DNA"/>
</dbReference>
<dbReference type="PROSITE" id="PS51063">
    <property type="entry name" value="HTH_CRP_2"/>
    <property type="match status" value="1"/>
</dbReference>
<organism evidence="5 6">
    <name type="scientific">Sphingomonas citri</name>
    <dbReference type="NCBI Taxonomy" id="2862499"/>
    <lineage>
        <taxon>Bacteria</taxon>
        <taxon>Pseudomonadati</taxon>
        <taxon>Pseudomonadota</taxon>
        <taxon>Alphaproteobacteria</taxon>
        <taxon>Sphingomonadales</taxon>
        <taxon>Sphingomonadaceae</taxon>
        <taxon>Sphingomonas</taxon>
    </lineage>
</organism>
<dbReference type="Proteomes" id="UP000759103">
    <property type="component" value="Unassembled WGS sequence"/>
</dbReference>
<dbReference type="SUPFAM" id="SSF51206">
    <property type="entry name" value="cAMP-binding domain-like"/>
    <property type="match status" value="1"/>
</dbReference>
<feature type="domain" description="HTH crp-type" evidence="4">
    <location>
        <begin position="148"/>
        <end position="222"/>
    </location>
</feature>
<protein>
    <submittedName>
        <fullName evidence="5">Crp/Fnr family transcriptional regulator</fullName>
    </submittedName>
</protein>
<evidence type="ECO:0000256" key="1">
    <source>
        <dbReference type="ARBA" id="ARBA00023015"/>
    </source>
</evidence>
<dbReference type="RefSeq" id="WP_219748398.1">
    <property type="nucleotide sequence ID" value="NZ_JAHXZN010000002.1"/>
</dbReference>
<dbReference type="CDD" id="cd00038">
    <property type="entry name" value="CAP_ED"/>
    <property type="match status" value="1"/>
</dbReference>
<evidence type="ECO:0000313" key="5">
    <source>
        <dbReference type="EMBL" id="MBW6530988.1"/>
    </source>
</evidence>
<evidence type="ECO:0000256" key="2">
    <source>
        <dbReference type="ARBA" id="ARBA00023125"/>
    </source>
</evidence>
<sequence length="247" mass="26550">MIRAATIIDDRQPALQRLAALAPLDAEVIDTIVAAAGQAQTIRARRELVSEGREIAEPLLLLRGWAARVRLLPDGRRQFLSFLLPGDVVGHCPQPRPVAVATIVALTDVLVCAAPPAAPGSVLGTVYAVGDALDQAYVLAHVTRLGRLNAQERIGDLLLELHERLTLNGMARGTSFDLPLTQETLADALGLTSVHVNRMVQQARRENDLQWKGGRVTLLDPPGLARKIGRVPVRVSATVGPQPARAR</sequence>
<dbReference type="SMART" id="SM00419">
    <property type="entry name" value="HTH_CRP"/>
    <property type="match status" value="1"/>
</dbReference>